<comment type="caution">
    <text evidence="3">The sequence shown here is derived from an EMBL/GenBank/DDBJ whole genome shotgun (WGS) entry which is preliminary data.</text>
</comment>
<feature type="region of interest" description="Disordered" evidence="1">
    <location>
        <begin position="130"/>
        <end position="154"/>
    </location>
</feature>
<accession>A0A7J7E151</accession>
<dbReference type="InterPro" id="IPR005607">
    <property type="entry name" value="BSD_dom"/>
</dbReference>
<evidence type="ECO:0000313" key="3">
    <source>
        <dbReference type="EMBL" id="KAF5752251.1"/>
    </source>
</evidence>
<feature type="compositionally biased region" description="Basic and acidic residues" evidence="1">
    <location>
        <begin position="134"/>
        <end position="144"/>
    </location>
</feature>
<feature type="region of interest" description="Disordered" evidence="1">
    <location>
        <begin position="387"/>
        <end position="406"/>
    </location>
</feature>
<feature type="compositionally biased region" description="Basic and acidic residues" evidence="1">
    <location>
        <begin position="313"/>
        <end position="328"/>
    </location>
</feature>
<dbReference type="SUPFAM" id="SSF140383">
    <property type="entry name" value="BSD domain-like"/>
    <property type="match status" value="1"/>
</dbReference>
<feature type="compositionally biased region" description="Low complexity" evidence="1">
    <location>
        <begin position="1"/>
        <end position="11"/>
    </location>
</feature>
<dbReference type="Proteomes" id="UP000593562">
    <property type="component" value="Unassembled WGS sequence"/>
</dbReference>
<dbReference type="PROSITE" id="PS50858">
    <property type="entry name" value="BSD"/>
    <property type="match status" value="1"/>
</dbReference>
<feature type="compositionally biased region" description="Acidic residues" evidence="1">
    <location>
        <begin position="388"/>
        <end position="406"/>
    </location>
</feature>
<evidence type="ECO:0000256" key="1">
    <source>
        <dbReference type="SAM" id="MobiDB-lite"/>
    </source>
</evidence>
<dbReference type="InterPro" id="IPR035925">
    <property type="entry name" value="BSD_dom_sf"/>
</dbReference>
<dbReference type="OrthoDB" id="73788at2759"/>
<dbReference type="Pfam" id="PF03909">
    <property type="entry name" value="BSD"/>
    <property type="match status" value="1"/>
</dbReference>
<dbReference type="SMART" id="SM00751">
    <property type="entry name" value="BSD"/>
    <property type="match status" value="1"/>
</dbReference>
<feature type="compositionally biased region" description="Acidic residues" evidence="1">
    <location>
        <begin position="269"/>
        <end position="279"/>
    </location>
</feature>
<dbReference type="PANTHER" id="PTHR16019">
    <property type="entry name" value="SYNAPSE-ASSOCIATED PROTEIN"/>
    <property type="match status" value="1"/>
</dbReference>
<feature type="region of interest" description="Disordered" evidence="1">
    <location>
        <begin position="1"/>
        <end position="36"/>
    </location>
</feature>
<gene>
    <name evidence="3" type="ORF">HS088_TW01G00159</name>
</gene>
<evidence type="ECO:0000259" key="2">
    <source>
        <dbReference type="PROSITE" id="PS50858"/>
    </source>
</evidence>
<organism evidence="3 4">
    <name type="scientific">Tripterygium wilfordii</name>
    <name type="common">Thunder God vine</name>
    <dbReference type="NCBI Taxonomy" id="458696"/>
    <lineage>
        <taxon>Eukaryota</taxon>
        <taxon>Viridiplantae</taxon>
        <taxon>Streptophyta</taxon>
        <taxon>Embryophyta</taxon>
        <taxon>Tracheophyta</taxon>
        <taxon>Spermatophyta</taxon>
        <taxon>Magnoliopsida</taxon>
        <taxon>eudicotyledons</taxon>
        <taxon>Gunneridae</taxon>
        <taxon>Pentapetalae</taxon>
        <taxon>rosids</taxon>
        <taxon>fabids</taxon>
        <taxon>Celastrales</taxon>
        <taxon>Celastraceae</taxon>
        <taxon>Tripterygium</taxon>
    </lineage>
</organism>
<evidence type="ECO:0000313" key="4">
    <source>
        <dbReference type="Proteomes" id="UP000593562"/>
    </source>
</evidence>
<keyword evidence="4" id="KW-1185">Reference proteome</keyword>
<dbReference type="FunCoup" id="A0A7J7E151">
    <property type="interactions" value="2125"/>
</dbReference>
<protein>
    <submittedName>
        <fullName evidence="3">Protein DOS2</fullName>
    </submittedName>
</protein>
<dbReference type="GO" id="GO:0005737">
    <property type="term" value="C:cytoplasm"/>
    <property type="evidence" value="ECO:0007669"/>
    <property type="project" value="TreeGrafter"/>
</dbReference>
<dbReference type="EMBL" id="JAAARO010000001">
    <property type="protein sequence ID" value="KAF5752251.1"/>
    <property type="molecule type" value="Genomic_DNA"/>
</dbReference>
<dbReference type="PANTHER" id="PTHR16019:SF24">
    <property type="entry name" value="BSD DOMAIN-CONTAINING PROTEIN"/>
    <property type="match status" value="1"/>
</dbReference>
<dbReference type="Gene3D" id="1.10.3970.10">
    <property type="entry name" value="BSD domain"/>
    <property type="match status" value="1"/>
</dbReference>
<dbReference type="InParanoid" id="A0A7J7E151"/>
<name>A0A7J7E151_TRIWF</name>
<feature type="region of interest" description="Disordered" evidence="1">
    <location>
        <begin position="269"/>
        <end position="340"/>
    </location>
</feature>
<sequence>MDFFKSVFSDDPSPPDSPKTEQSLDPDSDPAPSWSFGGLIKTLASKSDSVIQHYRRDFEELGSGLRKETTVIREVASRAVQGLPATLEVGASVAQESLESVGQAVDDIGASVWKSTTQIISQGKERLLASNGGRDSDYTDKRNSDYNSSDDNTRRPLERKLYNRFDVKLRAIQSDLDTYCTEPEDVGEYEEWRSRFVVDEKGKEIEDLIEENPVIGEFYGRVVPSIIDNESFWSRYFYKVHKLRQVEDARAKLVNRAISVEEDEEWSWDIDEIDDDEDKESAGNLTKGGSSLDVEISSHGVSGSLPELGNTTKLEEKDDDKVGLEGKSDNGGSCKDSDVSVISTQASLPEEEDMGWDEIEDIGVTDENKGDATVNMSRADLHKKLSAAEEEEDLSWDIDDVDDEHN</sequence>
<proteinExistence type="predicted"/>
<feature type="domain" description="BSD" evidence="2">
    <location>
        <begin position="192"/>
        <end position="244"/>
    </location>
</feature>
<dbReference type="InterPro" id="IPR051494">
    <property type="entry name" value="BSD_domain-containing"/>
</dbReference>
<dbReference type="AlphaFoldDB" id="A0A7J7E151"/>
<reference evidence="3 4" key="1">
    <citation type="journal article" date="2020" name="Nat. Commun.">
        <title>Genome of Tripterygium wilfordii and identification of cytochrome P450 involved in triptolide biosynthesis.</title>
        <authorList>
            <person name="Tu L."/>
            <person name="Su P."/>
            <person name="Zhang Z."/>
            <person name="Gao L."/>
            <person name="Wang J."/>
            <person name="Hu T."/>
            <person name="Zhou J."/>
            <person name="Zhang Y."/>
            <person name="Zhao Y."/>
            <person name="Liu Y."/>
            <person name="Song Y."/>
            <person name="Tong Y."/>
            <person name="Lu Y."/>
            <person name="Yang J."/>
            <person name="Xu C."/>
            <person name="Jia M."/>
            <person name="Peters R.J."/>
            <person name="Huang L."/>
            <person name="Gao W."/>
        </authorList>
    </citation>
    <scope>NUCLEOTIDE SEQUENCE [LARGE SCALE GENOMIC DNA]</scope>
    <source>
        <strain evidence="4">cv. XIE 37</strain>
        <tissue evidence="3">Leaf</tissue>
    </source>
</reference>